<keyword evidence="1 4" id="KW-0479">Metal-binding</keyword>
<dbReference type="WBParaSite" id="Bm7996.1">
    <property type="protein sequence ID" value="Bm7996.1"/>
    <property type="gene ID" value="WBGene00228257"/>
</dbReference>
<gene>
    <name evidence="6 9 10" type="ORF">Bm7996</name>
    <name evidence="7" type="ORF">BM_BM7996</name>
    <name evidence="6" type="ORF">BM_Bm7996</name>
</gene>
<dbReference type="AlphaFoldDB" id="A0A0I9R2N5"/>
<dbReference type="Pfam" id="PF14634">
    <property type="entry name" value="zf-RING_5"/>
    <property type="match status" value="1"/>
</dbReference>
<proteinExistence type="predicted"/>
<evidence type="ECO:0000256" key="4">
    <source>
        <dbReference type="PROSITE-ProRule" id="PRU00175"/>
    </source>
</evidence>
<evidence type="ECO:0000313" key="7">
    <source>
        <dbReference type="EMBL" id="VIO97783.1"/>
    </source>
</evidence>
<organism evidence="6">
    <name type="scientific">Brugia malayi</name>
    <name type="common">Filarial nematode worm</name>
    <dbReference type="NCBI Taxonomy" id="6279"/>
    <lineage>
        <taxon>Eukaryota</taxon>
        <taxon>Metazoa</taxon>
        <taxon>Ecdysozoa</taxon>
        <taxon>Nematoda</taxon>
        <taxon>Chromadorea</taxon>
        <taxon>Rhabditida</taxon>
        <taxon>Spirurina</taxon>
        <taxon>Spiruromorpha</taxon>
        <taxon>Filarioidea</taxon>
        <taxon>Onchocercidae</taxon>
        <taxon>Brugia</taxon>
    </lineage>
</organism>
<dbReference type="EMBL" id="CAAKNF010000195">
    <property type="protein sequence ID" value="VIO97783.1"/>
    <property type="molecule type" value="Genomic_DNA"/>
</dbReference>
<dbReference type="OMA" id="NQYNIMR"/>
<dbReference type="GO" id="GO:0007129">
    <property type="term" value="P:homologous chromosome pairing at meiosis"/>
    <property type="evidence" value="ECO:0007669"/>
    <property type="project" value="TreeGrafter"/>
</dbReference>
<evidence type="ECO:0000313" key="10">
    <source>
        <dbReference type="WormBase" id="Bm7996"/>
    </source>
</evidence>
<dbReference type="PANTHER" id="PTHR22663">
    <property type="entry name" value="RING FINGER PROTEIN NARYA-RELATED"/>
    <property type="match status" value="1"/>
</dbReference>
<dbReference type="KEGG" id="bmy:BM_BM7996"/>
<keyword evidence="8" id="KW-1185">Reference proteome</keyword>
<reference evidence="7" key="3">
    <citation type="submission" date="2019-04" db="EMBL/GenBank/DDBJ databases">
        <authorList>
            <person name="Howe K."/>
            <person name="Paulini M."/>
            <person name="Williams G."/>
        </authorList>
    </citation>
    <scope>NUCLEOTIDE SEQUENCE [LARGE SCALE GENOMIC DNA]</scope>
    <source>
        <strain evidence="7">FR3</strain>
    </source>
</reference>
<evidence type="ECO:0000256" key="1">
    <source>
        <dbReference type="ARBA" id="ARBA00022771"/>
    </source>
</evidence>
<sequence>MALSWMHCNNCYLIASTQNINKNETFALANCGHIFCSTCRDKCVSRKMCMVCQRSPFVYEDVGRHMSEKTKRYFQAPNTLLMNTLQKVNSVIKFQQNQYKIMQKNVSNMHEHMDDIVDRCKETAKICDFLGKNVNSLATNLQHYRGMLQHLNSSFTDYEQNLKYFEDISGIADASGSVDLQHHSSKDNNEELSKANTFPLRNRSFNSILSPNRQSSSKCNAAISKSFIPCFNADDNLSVSCLQSVKKSGNLAAIFDRRDKSNAMKLNQTINISNPYMQYISQKNSHLSTIIDGNFTCSAVAQIKKDEFNMQQLRKKKRSKVLEDMQLSKNAFKLRSITHGFYNVRANSRSHSPPHKCTRSNDN</sequence>
<name>A0A0I9R2N5_BRUMA</name>
<dbReference type="EMBL" id="LN855239">
    <property type="protein sequence ID" value="CTP80716.1"/>
    <property type="molecule type" value="Genomic_DNA"/>
</dbReference>
<dbReference type="CTD" id="6096244"/>
<accession>A0A0I9R2N5</accession>
<dbReference type="GO" id="GO:0019789">
    <property type="term" value="F:SUMO transferase activity"/>
    <property type="evidence" value="ECO:0007669"/>
    <property type="project" value="InterPro"/>
</dbReference>
<dbReference type="RefSeq" id="XP_042937322.1">
    <property type="nucleotide sequence ID" value="XM_043081388.1"/>
</dbReference>
<dbReference type="STRING" id="6279.A0A0I9R2N5"/>
<dbReference type="GO" id="GO:0016925">
    <property type="term" value="P:protein sumoylation"/>
    <property type="evidence" value="ECO:0007669"/>
    <property type="project" value="TreeGrafter"/>
</dbReference>
<reference evidence="6 8" key="1">
    <citation type="journal article" date="2007" name="Science">
        <title>Draft genome of the filarial nematode parasite Brugia malayi.</title>
        <authorList>
            <person name="Ghedin E."/>
            <person name="Wang S."/>
            <person name="Spiro D."/>
            <person name="Caler E."/>
            <person name="Zhao Q."/>
            <person name="Crabtree J."/>
            <person name="Allen J.E."/>
            <person name="Delcher A.L."/>
            <person name="Guiliano D.B."/>
            <person name="Miranda-Saavedra D."/>
            <person name="Angiuoli S.V."/>
            <person name="Creasy T."/>
            <person name="Amedeo P."/>
            <person name="Haas B."/>
            <person name="El-Sayed N.M."/>
            <person name="Wortman J.R."/>
            <person name="Feldblyum T."/>
            <person name="Tallon L."/>
            <person name="Schatz M."/>
            <person name="Shumway M."/>
            <person name="Koo H."/>
            <person name="Salzberg S.L."/>
            <person name="Schobel S."/>
            <person name="Pertea M."/>
            <person name="Pop M."/>
            <person name="White O."/>
            <person name="Barton G.J."/>
            <person name="Carlow C.K."/>
            <person name="Crawford M.J."/>
            <person name="Daub J."/>
            <person name="Dimmic M.W."/>
            <person name="Estes C.F."/>
            <person name="Foster J.M."/>
            <person name="Ganatra M."/>
            <person name="Gregory W.F."/>
            <person name="Johnson N.M."/>
            <person name="Jin J."/>
            <person name="Komuniecki R."/>
            <person name="Korf I."/>
            <person name="Kumar S."/>
            <person name="Laney S."/>
            <person name="Li B.W."/>
            <person name="Li W."/>
            <person name="Lindblom T.H."/>
            <person name="Lustigman S."/>
            <person name="Ma D."/>
            <person name="Maina C.V."/>
            <person name="Martin D.M."/>
            <person name="McCarter J.P."/>
            <person name="McReynolds L."/>
            <person name="Mitreva M."/>
            <person name="Nutman T.B."/>
            <person name="Parkinson J."/>
            <person name="Peregrin-Alvarez J.M."/>
            <person name="Poole C."/>
            <person name="Ren Q."/>
            <person name="Saunders L."/>
            <person name="Sluder A.E."/>
            <person name="Smith K."/>
            <person name="Stanke M."/>
            <person name="Unnasch T.R."/>
            <person name="Ware J."/>
            <person name="Wei A.D."/>
            <person name="Weil G."/>
            <person name="Williams D.J."/>
            <person name="Zhang Y."/>
            <person name="Williams S.A."/>
            <person name="Fraser-Liggett C."/>
            <person name="Slatko B."/>
            <person name="Blaxter M.L."/>
            <person name="Scott A.L."/>
        </authorList>
    </citation>
    <scope>NUCLEOTIDE SEQUENCE</scope>
    <source>
        <strain evidence="6 8">FR3</strain>
    </source>
</reference>
<evidence type="ECO:0000313" key="9">
    <source>
        <dbReference type="WBParaSite" id="Bm7996.1"/>
    </source>
</evidence>
<keyword evidence="3" id="KW-0469">Meiosis</keyword>
<reference evidence="9" key="4">
    <citation type="submission" date="2019-12" db="UniProtKB">
        <authorList>
            <consortium name="WormBaseParasite"/>
        </authorList>
    </citation>
    <scope>IDENTIFICATION</scope>
</reference>
<reference evidence="6" key="2">
    <citation type="submission" date="2012-12" db="EMBL/GenBank/DDBJ databases">
        <authorList>
            <person name="Gao Y.W."/>
            <person name="Fan S.T."/>
            <person name="Sun H.T."/>
            <person name="Wang Z."/>
            <person name="Gao X.L."/>
            <person name="Li Y.G."/>
            <person name="Wang T.C."/>
            <person name="Zhang K."/>
            <person name="Xu W.W."/>
            <person name="Yu Z.J."/>
            <person name="Xia X.Z."/>
        </authorList>
    </citation>
    <scope>NUCLEOTIDE SEQUENCE</scope>
    <source>
        <strain evidence="6">FR3</strain>
    </source>
</reference>
<dbReference type="GO" id="GO:0008270">
    <property type="term" value="F:zinc ion binding"/>
    <property type="evidence" value="ECO:0007669"/>
    <property type="project" value="UniProtKB-KW"/>
</dbReference>
<accession>A0A4E9FXY0</accession>
<feature type="domain" description="RING-type" evidence="5">
    <location>
        <begin position="8"/>
        <end position="53"/>
    </location>
</feature>
<dbReference type="GO" id="GO:0000795">
    <property type="term" value="C:synaptonemal complex"/>
    <property type="evidence" value="ECO:0007669"/>
    <property type="project" value="InterPro"/>
</dbReference>
<dbReference type="Proteomes" id="UP000006672">
    <property type="component" value="Unassembled WGS sequence"/>
</dbReference>
<dbReference type="WormBase" id="Bm7996">
    <property type="protein sequence ID" value="BM23535"/>
    <property type="gene ID" value="WBGene00228257"/>
</dbReference>
<protein>
    <submittedName>
        <fullName evidence="6">Bm7996</fullName>
    </submittedName>
    <submittedName>
        <fullName evidence="9">RING-type domain-containing protein</fullName>
    </submittedName>
</protein>
<dbReference type="PANTHER" id="PTHR22663:SF17">
    <property type="entry name" value="RING FINGER PROTEIN NARYA-RELATED"/>
    <property type="match status" value="1"/>
</dbReference>
<evidence type="ECO:0000259" key="5">
    <source>
        <dbReference type="PROSITE" id="PS50089"/>
    </source>
</evidence>
<keyword evidence="1 4" id="KW-0863">Zinc-finger</keyword>
<evidence type="ECO:0000256" key="3">
    <source>
        <dbReference type="ARBA" id="ARBA00023254"/>
    </source>
</evidence>
<dbReference type="PROSITE" id="PS50089">
    <property type="entry name" value="ZF_RING_2"/>
    <property type="match status" value="1"/>
</dbReference>
<dbReference type="GeneID" id="6096244"/>
<keyword evidence="2" id="KW-0862">Zinc</keyword>
<evidence type="ECO:0000256" key="2">
    <source>
        <dbReference type="ARBA" id="ARBA00022833"/>
    </source>
</evidence>
<dbReference type="GO" id="GO:0007131">
    <property type="term" value="P:reciprocal meiotic recombination"/>
    <property type="evidence" value="ECO:0007669"/>
    <property type="project" value="InterPro"/>
</dbReference>
<dbReference type="InterPro" id="IPR001841">
    <property type="entry name" value="Znf_RING"/>
</dbReference>
<evidence type="ECO:0000313" key="6">
    <source>
        <dbReference type="EMBL" id="CTP80716.1"/>
    </source>
</evidence>
<evidence type="ECO:0000313" key="8">
    <source>
        <dbReference type="Proteomes" id="UP000006672"/>
    </source>
</evidence>
<dbReference type="OrthoDB" id="2535391at2759"/>
<dbReference type="InterPro" id="IPR042123">
    <property type="entry name" value="Zip3/RNF212-like"/>
</dbReference>